<dbReference type="EMBL" id="JBHUGD010000003">
    <property type="protein sequence ID" value="MFD1947831.1"/>
    <property type="molecule type" value="Genomic_DNA"/>
</dbReference>
<evidence type="ECO:0000256" key="5">
    <source>
        <dbReference type="ARBA" id="ARBA00023136"/>
    </source>
</evidence>
<feature type="transmembrane region" description="Helical" evidence="6">
    <location>
        <begin position="53"/>
        <end position="74"/>
    </location>
</feature>
<dbReference type="Gene3D" id="1.20.1260.100">
    <property type="entry name" value="TspO/MBR protein"/>
    <property type="match status" value="1"/>
</dbReference>
<evidence type="ECO:0000256" key="6">
    <source>
        <dbReference type="SAM" id="Phobius"/>
    </source>
</evidence>
<dbReference type="InterPro" id="IPR004307">
    <property type="entry name" value="TspO_MBR"/>
</dbReference>
<dbReference type="Pfam" id="PF03073">
    <property type="entry name" value="TspO_MBR"/>
    <property type="match status" value="1"/>
</dbReference>
<evidence type="ECO:0000256" key="2">
    <source>
        <dbReference type="ARBA" id="ARBA00007524"/>
    </source>
</evidence>
<feature type="transmembrane region" description="Helical" evidence="6">
    <location>
        <begin position="139"/>
        <end position="158"/>
    </location>
</feature>
<feature type="transmembrane region" description="Helical" evidence="6">
    <location>
        <begin position="81"/>
        <end position="99"/>
    </location>
</feature>
<name>A0ABW4TS01_9ACTN</name>
<dbReference type="Proteomes" id="UP001597351">
    <property type="component" value="Unassembled WGS sequence"/>
</dbReference>
<evidence type="ECO:0000256" key="3">
    <source>
        <dbReference type="ARBA" id="ARBA00022692"/>
    </source>
</evidence>
<keyword evidence="3 6" id="KW-0812">Transmembrane</keyword>
<sequence length="159" mass="16925">MSTAVSARTPAWLGLLPFLVAVAVVAAVGGLAAGSAGQTYAALELPPFAPPSWLFGPVWTVLYVMIAVAGWLTWRASGWSLALTLWSAQLVLNLLWTPLFFAADLYVWALLDIVVLLALVAWTASLFRRTSPVAAALMVPYLLWVGFATALNAAIVVLN</sequence>
<feature type="transmembrane region" description="Helical" evidence="6">
    <location>
        <begin position="12"/>
        <end position="33"/>
    </location>
</feature>
<keyword evidence="5 6" id="KW-0472">Membrane</keyword>
<dbReference type="PANTHER" id="PTHR10057">
    <property type="entry name" value="PERIPHERAL-TYPE BENZODIAZEPINE RECEPTOR"/>
    <property type="match status" value="1"/>
</dbReference>
<accession>A0ABW4TS01</accession>
<dbReference type="PANTHER" id="PTHR10057:SF0">
    <property type="entry name" value="TRANSLOCATOR PROTEIN"/>
    <property type="match status" value="1"/>
</dbReference>
<dbReference type="CDD" id="cd15904">
    <property type="entry name" value="TSPO_MBR"/>
    <property type="match status" value="1"/>
</dbReference>
<evidence type="ECO:0000256" key="4">
    <source>
        <dbReference type="ARBA" id="ARBA00022989"/>
    </source>
</evidence>
<organism evidence="7 8">
    <name type="scientific">Nocardioides aestuarii</name>
    <dbReference type="NCBI Taxonomy" id="252231"/>
    <lineage>
        <taxon>Bacteria</taxon>
        <taxon>Bacillati</taxon>
        <taxon>Actinomycetota</taxon>
        <taxon>Actinomycetes</taxon>
        <taxon>Propionibacteriales</taxon>
        <taxon>Nocardioidaceae</taxon>
        <taxon>Nocardioides</taxon>
    </lineage>
</organism>
<evidence type="ECO:0000313" key="7">
    <source>
        <dbReference type="EMBL" id="MFD1947831.1"/>
    </source>
</evidence>
<comment type="similarity">
    <text evidence="2">Belongs to the TspO/BZRP family.</text>
</comment>
<protein>
    <submittedName>
        <fullName evidence="7">TspO/MBR family protein</fullName>
    </submittedName>
</protein>
<keyword evidence="8" id="KW-1185">Reference proteome</keyword>
<evidence type="ECO:0000256" key="1">
    <source>
        <dbReference type="ARBA" id="ARBA00004141"/>
    </source>
</evidence>
<reference evidence="8" key="1">
    <citation type="journal article" date="2019" name="Int. J. Syst. Evol. Microbiol.">
        <title>The Global Catalogue of Microorganisms (GCM) 10K type strain sequencing project: providing services to taxonomists for standard genome sequencing and annotation.</title>
        <authorList>
            <consortium name="The Broad Institute Genomics Platform"/>
            <consortium name="The Broad Institute Genome Sequencing Center for Infectious Disease"/>
            <person name="Wu L."/>
            <person name="Ma J."/>
        </authorList>
    </citation>
    <scope>NUCLEOTIDE SEQUENCE [LARGE SCALE GENOMIC DNA]</scope>
    <source>
        <strain evidence="8">CGMCC 1.12477</strain>
    </source>
</reference>
<dbReference type="RefSeq" id="WP_343919290.1">
    <property type="nucleotide sequence ID" value="NZ_BAAAJT010000002.1"/>
</dbReference>
<proteinExistence type="inferred from homology"/>
<evidence type="ECO:0000313" key="8">
    <source>
        <dbReference type="Proteomes" id="UP001597351"/>
    </source>
</evidence>
<feature type="transmembrane region" description="Helical" evidence="6">
    <location>
        <begin position="105"/>
        <end position="127"/>
    </location>
</feature>
<dbReference type="PIRSF" id="PIRSF005859">
    <property type="entry name" value="PBR"/>
    <property type="match status" value="1"/>
</dbReference>
<comment type="caution">
    <text evidence="7">The sequence shown here is derived from an EMBL/GenBank/DDBJ whole genome shotgun (WGS) entry which is preliminary data.</text>
</comment>
<gene>
    <name evidence="7" type="ORF">ACFSDE_13610</name>
</gene>
<comment type="subcellular location">
    <subcellularLocation>
        <location evidence="1">Membrane</location>
        <topology evidence="1">Multi-pass membrane protein</topology>
    </subcellularLocation>
</comment>
<dbReference type="InterPro" id="IPR038330">
    <property type="entry name" value="TspO/MBR-related_sf"/>
</dbReference>
<keyword evidence="4 6" id="KW-1133">Transmembrane helix</keyword>